<reference evidence="5" key="1">
    <citation type="submission" date="2016-01" db="EMBL/GenBank/DDBJ databases">
        <authorList>
            <person name="Peeters C."/>
        </authorList>
    </citation>
    <scope>NUCLEOTIDE SEQUENCE</scope>
    <source>
        <strain evidence="5">LMG 29321</strain>
    </source>
</reference>
<dbReference type="PROSITE" id="PS51257">
    <property type="entry name" value="PROKAR_LIPOPROTEIN"/>
    <property type="match status" value="1"/>
</dbReference>
<keyword evidence="3" id="KW-0472">Membrane</keyword>
<dbReference type="GO" id="GO:1902201">
    <property type="term" value="P:negative regulation of bacterial-type flagellum-dependent cell motility"/>
    <property type="evidence" value="ECO:0007669"/>
    <property type="project" value="TreeGrafter"/>
</dbReference>
<proteinExistence type="predicted"/>
<dbReference type="InterPro" id="IPR050469">
    <property type="entry name" value="Diguanylate_Cyclase"/>
</dbReference>
<dbReference type="CDD" id="cd12914">
    <property type="entry name" value="PDC1_DGC_like"/>
    <property type="match status" value="1"/>
</dbReference>
<dbReference type="AlphaFoldDB" id="A0A158EKR8"/>
<gene>
    <name evidence="5" type="ORF">AWB78_08532</name>
</gene>
<dbReference type="OrthoDB" id="9813903at2"/>
<dbReference type="GO" id="GO:0005886">
    <property type="term" value="C:plasma membrane"/>
    <property type="evidence" value="ECO:0007669"/>
    <property type="project" value="TreeGrafter"/>
</dbReference>
<feature type="transmembrane region" description="Helical" evidence="3">
    <location>
        <begin position="301"/>
        <end position="324"/>
    </location>
</feature>
<sequence length="509" mass="55743">MTIRQASRTGQPTRGVLEKLSTSLLMMTACGALISIVMVGLCVLVLYQSRQDARDRARDALRDLALIAERDIERNLELYDLSLQAVVDGLQDRDVMALTPRLRRELLFDRAASARFLGAFLVLDESGNVVLDSASDLPRSRNLGDKPWFVIHRVRPEVGLYMSDPYYSRLRGDTPSIALSRRISHPDGSFAGVVMLSVNLEYFHHLFAGLSLGAHGSLSLIGRDGVMVMRQPYDAKIPGRSIQGASTFRHFMAAAEGSFSDTASIDGVDRLYWFRNFPHLPLIIMAAAGEQDIYATWRRRALTIGSLMGLLGSAFIGLSAMLGIQLRQRALAEGELQRLAVTDSLTGLANRHRLGEVLDEEWRRAKCLRRVLSLLFVDIDRFKSYNDLYGHPAGDDVLVHVARCITNGIRRPADTAARYGGEEFVVVLPDTSAAGAAEIAERIRSAIYACGIEHEGSEYGCVTASIGMVSWDPGMNGELNAAIRAADEALYDAKAAGRNRVSAAATSAL</sequence>
<feature type="domain" description="GGDEF" evidence="4">
    <location>
        <begin position="370"/>
        <end position="506"/>
    </location>
</feature>
<feature type="transmembrane region" description="Helical" evidence="3">
    <location>
        <begin position="24"/>
        <end position="47"/>
    </location>
</feature>
<dbReference type="Proteomes" id="UP000071859">
    <property type="component" value="Unassembled WGS sequence"/>
</dbReference>
<dbReference type="CDD" id="cd12915">
    <property type="entry name" value="PDC2_DGC_like"/>
    <property type="match status" value="1"/>
</dbReference>
<evidence type="ECO:0000259" key="4">
    <source>
        <dbReference type="PROSITE" id="PS50887"/>
    </source>
</evidence>
<dbReference type="GO" id="GO:0043709">
    <property type="term" value="P:cell adhesion involved in single-species biofilm formation"/>
    <property type="evidence" value="ECO:0007669"/>
    <property type="project" value="TreeGrafter"/>
</dbReference>
<dbReference type="EC" id="2.7.7.65" evidence="1"/>
<dbReference type="Gene3D" id="3.30.450.20">
    <property type="entry name" value="PAS domain"/>
    <property type="match status" value="2"/>
</dbReference>
<evidence type="ECO:0000313" key="6">
    <source>
        <dbReference type="Proteomes" id="UP000071859"/>
    </source>
</evidence>
<dbReference type="GO" id="GO:0052621">
    <property type="term" value="F:diguanylate cyclase activity"/>
    <property type="evidence" value="ECO:0007669"/>
    <property type="project" value="UniProtKB-EC"/>
</dbReference>
<dbReference type="EMBL" id="FCOX02000202">
    <property type="protein sequence ID" value="SAL07320.1"/>
    <property type="molecule type" value="Genomic_DNA"/>
</dbReference>
<evidence type="ECO:0000313" key="5">
    <source>
        <dbReference type="EMBL" id="SAL07320.1"/>
    </source>
</evidence>
<accession>A0A158EKR8</accession>
<organism evidence="5 6">
    <name type="scientific">Caballeronia calidae</name>
    <dbReference type="NCBI Taxonomy" id="1777139"/>
    <lineage>
        <taxon>Bacteria</taxon>
        <taxon>Pseudomonadati</taxon>
        <taxon>Pseudomonadota</taxon>
        <taxon>Betaproteobacteria</taxon>
        <taxon>Burkholderiales</taxon>
        <taxon>Burkholderiaceae</taxon>
        <taxon>Caballeronia</taxon>
    </lineage>
</organism>
<dbReference type="FunFam" id="3.30.70.270:FF:000001">
    <property type="entry name" value="Diguanylate cyclase domain protein"/>
    <property type="match status" value="1"/>
</dbReference>
<keyword evidence="6" id="KW-1185">Reference proteome</keyword>
<dbReference type="InterPro" id="IPR043128">
    <property type="entry name" value="Rev_trsase/Diguanyl_cyclase"/>
</dbReference>
<evidence type="ECO:0000256" key="2">
    <source>
        <dbReference type="ARBA" id="ARBA00034247"/>
    </source>
</evidence>
<dbReference type="CDD" id="cd01949">
    <property type="entry name" value="GGDEF"/>
    <property type="match status" value="1"/>
</dbReference>
<dbReference type="SMART" id="SM00267">
    <property type="entry name" value="GGDEF"/>
    <property type="match status" value="1"/>
</dbReference>
<dbReference type="Pfam" id="PF00990">
    <property type="entry name" value="GGDEF"/>
    <property type="match status" value="1"/>
</dbReference>
<comment type="catalytic activity">
    <reaction evidence="2">
        <text>2 GTP = 3',3'-c-di-GMP + 2 diphosphate</text>
        <dbReference type="Rhea" id="RHEA:24898"/>
        <dbReference type="ChEBI" id="CHEBI:33019"/>
        <dbReference type="ChEBI" id="CHEBI:37565"/>
        <dbReference type="ChEBI" id="CHEBI:58805"/>
        <dbReference type="EC" id="2.7.7.65"/>
    </reaction>
</comment>
<dbReference type="SUPFAM" id="SSF55073">
    <property type="entry name" value="Nucleotide cyclase"/>
    <property type="match status" value="1"/>
</dbReference>
<dbReference type="InterPro" id="IPR000160">
    <property type="entry name" value="GGDEF_dom"/>
</dbReference>
<comment type="caution">
    <text evidence="5">The sequence shown here is derived from an EMBL/GenBank/DDBJ whole genome shotgun (WGS) entry which is preliminary data.</text>
</comment>
<dbReference type="Gene3D" id="3.30.70.270">
    <property type="match status" value="1"/>
</dbReference>
<keyword evidence="3" id="KW-1133">Transmembrane helix</keyword>
<dbReference type="PANTHER" id="PTHR45138">
    <property type="entry name" value="REGULATORY COMPONENTS OF SENSORY TRANSDUCTION SYSTEM"/>
    <property type="match status" value="1"/>
</dbReference>
<evidence type="ECO:0000256" key="3">
    <source>
        <dbReference type="SAM" id="Phobius"/>
    </source>
</evidence>
<dbReference type="PROSITE" id="PS50887">
    <property type="entry name" value="GGDEF"/>
    <property type="match status" value="1"/>
</dbReference>
<protein>
    <recommendedName>
        <fullName evidence="1">diguanylate cyclase</fullName>
        <ecNumber evidence="1">2.7.7.65</ecNumber>
    </recommendedName>
</protein>
<name>A0A158EKR8_9BURK</name>
<dbReference type="Pfam" id="PF22588">
    <property type="entry name" value="dCache_1_like"/>
    <property type="match status" value="1"/>
</dbReference>
<dbReference type="PANTHER" id="PTHR45138:SF9">
    <property type="entry name" value="DIGUANYLATE CYCLASE DGCM-RELATED"/>
    <property type="match status" value="1"/>
</dbReference>
<dbReference type="InterPro" id="IPR029787">
    <property type="entry name" value="Nucleotide_cyclase"/>
</dbReference>
<evidence type="ECO:0000256" key="1">
    <source>
        <dbReference type="ARBA" id="ARBA00012528"/>
    </source>
</evidence>
<keyword evidence="3" id="KW-0812">Transmembrane</keyword>
<dbReference type="InterPro" id="IPR054327">
    <property type="entry name" value="His-kinase-like_sensor"/>
</dbReference>
<dbReference type="NCBIfam" id="TIGR00254">
    <property type="entry name" value="GGDEF"/>
    <property type="match status" value="1"/>
</dbReference>